<protein>
    <submittedName>
        <fullName evidence="2">TonB-dependent receptor</fullName>
    </submittedName>
</protein>
<comment type="caution">
    <text evidence="2">The sequence shown here is derived from an EMBL/GenBank/DDBJ whole genome shotgun (WGS) entry which is preliminary data.</text>
</comment>
<organism evidence="2 3">
    <name type="scientific">Bacteroides pyogenes JCM 6292</name>
    <dbReference type="NCBI Taxonomy" id="1235809"/>
    <lineage>
        <taxon>Bacteria</taxon>
        <taxon>Pseudomonadati</taxon>
        <taxon>Bacteroidota</taxon>
        <taxon>Bacteroidia</taxon>
        <taxon>Bacteroidales</taxon>
        <taxon>Bacteroidaceae</taxon>
        <taxon>Bacteroides</taxon>
    </lineage>
</organism>
<sequence>MKKISSILLLMILLTATAEAGIIKGSIKDKQTKEPLTGATVQIAAINAGTVADLNGNYTLHVANGIYTITVTYIGYKPIELRDIKAEKETTLNFEMEADSRAFSFDLIPSSQLDNMIVVKSPAPEYPSDFTGGLS</sequence>
<name>W4PBT9_9BACE</name>
<dbReference type="EMBL" id="BAIQ01000088">
    <property type="protein sequence ID" value="GAE17261.1"/>
    <property type="molecule type" value="Genomic_DNA"/>
</dbReference>
<evidence type="ECO:0000256" key="1">
    <source>
        <dbReference type="SAM" id="SignalP"/>
    </source>
</evidence>
<proteinExistence type="predicted"/>
<accession>W4PBT9</accession>
<keyword evidence="1" id="KW-0732">Signal</keyword>
<evidence type="ECO:0000313" key="3">
    <source>
        <dbReference type="Proteomes" id="UP000018861"/>
    </source>
</evidence>
<keyword evidence="2" id="KW-0675">Receptor</keyword>
<dbReference type="Pfam" id="PF13715">
    <property type="entry name" value="CarbopepD_reg_2"/>
    <property type="match status" value="1"/>
</dbReference>
<gene>
    <name evidence="2" type="ORF">JCM6292_3851</name>
</gene>
<dbReference type="Proteomes" id="UP000018861">
    <property type="component" value="Unassembled WGS sequence"/>
</dbReference>
<dbReference type="AlphaFoldDB" id="W4PBT9"/>
<reference evidence="2 3" key="1">
    <citation type="journal article" date="2014" name="Genome Announc.">
        <title>Draft Genome Sequences of Three Strains of Bacteroides pyogenes Isolated from a Cat and Swine.</title>
        <authorList>
            <person name="Sakamoto M."/>
            <person name="Oshima K."/>
            <person name="Suda W."/>
            <person name="Kitamura K."/>
            <person name="Iida T."/>
            <person name="Hattori M."/>
            <person name="Ohkuma M."/>
        </authorList>
    </citation>
    <scope>NUCLEOTIDE SEQUENCE [LARGE SCALE GENOMIC DNA]</scope>
    <source>
        <strain evidence="2 3">JCM 6292</strain>
    </source>
</reference>
<evidence type="ECO:0000313" key="2">
    <source>
        <dbReference type="EMBL" id="GAE17261.1"/>
    </source>
</evidence>
<dbReference type="SUPFAM" id="SSF49464">
    <property type="entry name" value="Carboxypeptidase regulatory domain-like"/>
    <property type="match status" value="1"/>
</dbReference>
<feature type="chain" id="PRO_5004846352" evidence="1">
    <location>
        <begin position="21"/>
        <end position="135"/>
    </location>
</feature>
<feature type="signal peptide" evidence="1">
    <location>
        <begin position="1"/>
        <end position="20"/>
    </location>
</feature>
<dbReference type="InterPro" id="IPR008969">
    <property type="entry name" value="CarboxyPept-like_regulatory"/>
</dbReference>
<dbReference type="Gene3D" id="2.60.40.1120">
    <property type="entry name" value="Carboxypeptidase-like, regulatory domain"/>
    <property type="match status" value="1"/>
</dbReference>